<protein>
    <submittedName>
        <fullName evidence="2">Uncharacterized protein</fullName>
    </submittedName>
</protein>
<accession>A0A0C2ZHV9</accession>
<organism evidence="2 3">
    <name type="scientific">Scleroderma citrinum Foug A</name>
    <dbReference type="NCBI Taxonomy" id="1036808"/>
    <lineage>
        <taxon>Eukaryota</taxon>
        <taxon>Fungi</taxon>
        <taxon>Dikarya</taxon>
        <taxon>Basidiomycota</taxon>
        <taxon>Agaricomycotina</taxon>
        <taxon>Agaricomycetes</taxon>
        <taxon>Agaricomycetidae</taxon>
        <taxon>Boletales</taxon>
        <taxon>Sclerodermatineae</taxon>
        <taxon>Sclerodermataceae</taxon>
        <taxon>Scleroderma</taxon>
    </lineage>
</organism>
<reference evidence="3" key="2">
    <citation type="submission" date="2015-01" db="EMBL/GenBank/DDBJ databases">
        <title>Evolutionary Origins and Diversification of the Mycorrhizal Mutualists.</title>
        <authorList>
            <consortium name="DOE Joint Genome Institute"/>
            <consortium name="Mycorrhizal Genomics Consortium"/>
            <person name="Kohler A."/>
            <person name="Kuo A."/>
            <person name="Nagy L.G."/>
            <person name="Floudas D."/>
            <person name="Copeland A."/>
            <person name="Barry K.W."/>
            <person name="Cichocki N."/>
            <person name="Veneault-Fourrey C."/>
            <person name="LaButti K."/>
            <person name="Lindquist E.A."/>
            <person name="Lipzen A."/>
            <person name="Lundell T."/>
            <person name="Morin E."/>
            <person name="Murat C."/>
            <person name="Riley R."/>
            <person name="Ohm R."/>
            <person name="Sun H."/>
            <person name="Tunlid A."/>
            <person name="Henrissat B."/>
            <person name="Grigoriev I.V."/>
            <person name="Hibbett D.S."/>
            <person name="Martin F."/>
        </authorList>
    </citation>
    <scope>NUCLEOTIDE SEQUENCE [LARGE SCALE GENOMIC DNA]</scope>
    <source>
        <strain evidence="3">Foug A</strain>
    </source>
</reference>
<keyword evidence="1" id="KW-0812">Transmembrane</keyword>
<reference evidence="2 3" key="1">
    <citation type="submission" date="2014-04" db="EMBL/GenBank/DDBJ databases">
        <authorList>
            <consortium name="DOE Joint Genome Institute"/>
            <person name="Kuo A."/>
            <person name="Kohler A."/>
            <person name="Nagy L.G."/>
            <person name="Floudas D."/>
            <person name="Copeland A."/>
            <person name="Barry K.W."/>
            <person name="Cichocki N."/>
            <person name="Veneault-Fourrey C."/>
            <person name="LaButti K."/>
            <person name="Lindquist E.A."/>
            <person name="Lipzen A."/>
            <person name="Lundell T."/>
            <person name="Morin E."/>
            <person name="Murat C."/>
            <person name="Sun H."/>
            <person name="Tunlid A."/>
            <person name="Henrissat B."/>
            <person name="Grigoriev I.V."/>
            <person name="Hibbett D.S."/>
            <person name="Martin F."/>
            <person name="Nordberg H.P."/>
            <person name="Cantor M.N."/>
            <person name="Hua S.X."/>
        </authorList>
    </citation>
    <scope>NUCLEOTIDE SEQUENCE [LARGE SCALE GENOMIC DNA]</scope>
    <source>
        <strain evidence="2 3">Foug A</strain>
    </source>
</reference>
<evidence type="ECO:0000313" key="2">
    <source>
        <dbReference type="EMBL" id="KIM61218.1"/>
    </source>
</evidence>
<dbReference type="EMBL" id="KN822054">
    <property type="protein sequence ID" value="KIM61218.1"/>
    <property type="molecule type" value="Genomic_DNA"/>
</dbReference>
<feature type="transmembrane region" description="Helical" evidence="1">
    <location>
        <begin position="92"/>
        <end position="117"/>
    </location>
</feature>
<gene>
    <name evidence="2" type="ORF">SCLCIDRAFT_909925</name>
</gene>
<dbReference type="Proteomes" id="UP000053989">
    <property type="component" value="Unassembled WGS sequence"/>
</dbReference>
<keyword evidence="3" id="KW-1185">Reference proteome</keyword>
<dbReference type="AlphaFoldDB" id="A0A0C2ZHV9"/>
<dbReference type="HOGENOM" id="CLU_1897455_0_0_1"/>
<dbReference type="InParanoid" id="A0A0C2ZHV9"/>
<evidence type="ECO:0000313" key="3">
    <source>
        <dbReference type="Proteomes" id="UP000053989"/>
    </source>
</evidence>
<evidence type="ECO:0000256" key="1">
    <source>
        <dbReference type="SAM" id="Phobius"/>
    </source>
</evidence>
<keyword evidence="1" id="KW-1133">Transmembrane helix</keyword>
<keyword evidence="1" id="KW-0472">Membrane</keyword>
<name>A0A0C2ZHV9_9AGAM</name>
<proteinExistence type="predicted"/>
<sequence length="134" mass="15575">MAPRSAQEVDIRCVIHRRVYLKQGHHCNWEMRQAFLDLRCFVLRFKCHVRGVDPPRRFLVQTTACETANIVISVRLFFGCRRDRSGRPSTSYVLLGVAMGGISNSAPISFSWLYLVLHKFALIRHMICWSFPLH</sequence>